<name>X1RU16_9ZZZZ</name>
<organism evidence="1">
    <name type="scientific">marine sediment metagenome</name>
    <dbReference type="NCBI Taxonomy" id="412755"/>
    <lineage>
        <taxon>unclassified sequences</taxon>
        <taxon>metagenomes</taxon>
        <taxon>ecological metagenomes</taxon>
    </lineage>
</organism>
<gene>
    <name evidence="1" type="ORF">S12H4_09491</name>
</gene>
<proteinExistence type="predicted"/>
<evidence type="ECO:0000313" key="1">
    <source>
        <dbReference type="EMBL" id="GAI58954.1"/>
    </source>
</evidence>
<accession>X1RU16</accession>
<comment type="caution">
    <text evidence="1">The sequence shown here is derived from an EMBL/GenBank/DDBJ whole genome shotgun (WGS) entry which is preliminary data.</text>
</comment>
<protein>
    <submittedName>
        <fullName evidence="1">Uncharacterized protein</fullName>
    </submittedName>
</protein>
<dbReference type="EMBL" id="BARW01003863">
    <property type="protein sequence ID" value="GAI58954.1"/>
    <property type="molecule type" value="Genomic_DNA"/>
</dbReference>
<sequence>MKNKRIIISAILIFIIFSLFLSFVSADVWVNPYYRKDGTYVQGHWRSSPDGNPYNNWSFPGNINPYTGKVATGNPETYLKNYYDSNDFDIYGDVWVNGYFRKDGTYVQGHWRSDPDSDPTNNFSYPGNINPYTGKVAPGNPETYLRNYYNSKSSNAKKIGFSSVDDVTTAAAINNIGKD</sequence>
<reference evidence="1" key="1">
    <citation type="journal article" date="2014" name="Front. Microbiol.">
        <title>High frequency of phylogenetically diverse reductive dehalogenase-homologous genes in deep subseafloor sedimentary metagenomes.</title>
        <authorList>
            <person name="Kawai M."/>
            <person name="Futagami T."/>
            <person name="Toyoda A."/>
            <person name="Takaki Y."/>
            <person name="Nishi S."/>
            <person name="Hori S."/>
            <person name="Arai W."/>
            <person name="Tsubouchi T."/>
            <person name="Morono Y."/>
            <person name="Uchiyama I."/>
            <person name="Ito T."/>
            <person name="Fujiyama A."/>
            <person name="Inagaki F."/>
            <person name="Takami H."/>
        </authorList>
    </citation>
    <scope>NUCLEOTIDE SEQUENCE</scope>
    <source>
        <strain evidence="1">Expedition CK06-06</strain>
    </source>
</reference>
<feature type="non-terminal residue" evidence="1">
    <location>
        <position position="179"/>
    </location>
</feature>
<dbReference type="AlphaFoldDB" id="X1RU16"/>